<organism evidence="5">
    <name type="scientific">Lichtheimia ramosa</name>
    <dbReference type="NCBI Taxonomy" id="688394"/>
    <lineage>
        <taxon>Eukaryota</taxon>
        <taxon>Fungi</taxon>
        <taxon>Fungi incertae sedis</taxon>
        <taxon>Mucoromycota</taxon>
        <taxon>Mucoromycotina</taxon>
        <taxon>Mucoromycetes</taxon>
        <taxon>Mucorales</taxon>
        <taxon>Lichtheimiaceae</taxon>
        <taxon>Lichtheimia</taxon>
    </lineage>
</organism>
<dbReference type="OrthoDB" id="153074at2759"/>
<name>A0A077X4S3_9FUNG</name>
<accession>A0A077X4S3</accession>
<evidence type="ECO:0000256" key="4">
    <source>
        <dbReference type="RuleBase" id="RU000363"/>
    </source>
</evidence>
<dbReference type="GO" id="GO:0050664">
    <property type="term" value="F:oxidoreductase activity, acting on NAD(P)H, oxygen as acceptor"/>
    <property type="evidence" value="ECO:0007669"/>
    <property type="project" value="TreeGrafter"/>
</dbReference>
<keyword evidence="2" id="KW-0521">NADP</keyword>
<dbReference type="PANTHER" id="PTHR43008:SF8">
    <property type="entry name" value="BENZIL REDUCTASE ((S)-BENZOIN FORMING) IRC24"/>
    <property type="match status" value="1"/>
</dbReference>
<dbReference type="InterPro" id="IPR036291">
    <property type="entry name" value="NAD(P)-bd_dom_sf"/>
</dbReference>
<dbReference type="EMBL" id="LK023386">
    <property type="protein sequence ID" value="CDS14333.1"/>
    <property type="molecule type" value="Genomic_DNA"/>
</dbReference>
<dbReference type="FunFam" id="3.40.50.720:FF:000281">
    <property type="entry name" value="Uncharacterized oxidoreductase YIR035C"/>
    <property type="match status" value="1"/>
</dbReference>
<dbReference type="InterPro" id="IPR020904">
    <property type="entry name" value="Sc_DH/Rdtase_CS"/>
</dbReference>
<sequence length="257" mass="27815">MSQHVLIVTGASKGIGKAVVVYAIQEANANVVAIARNTELLKELQTQVAQHGKQNSLLIVPGDVADQVVIQQAIQAAIARWGRIDGVVANAGVLEPIAKVCDVNLDQWKRLFDINLFSVFQLIQMTLPHLRETKGSIVMVSSGAANIYIKGWDAYGSSKAALNHLASTLSVEEPDITTIAFRPGVVATDMQKTARNAGKGVVDDSLHEAMTKAYKEGRLLHPEIPGSIIARLALDPPRSLTGSFISWDDDVLEKYRQ</sequence>
<dbReference type="AlphaFoldDB" id="A0A077X4S3"/>
<dbReference type="PROSITE" id="PS00061">
    <property type="entry name" value="ADH_SHORT"/>
    <property type="match status" value="1"/>
</dbReference>
<reference evidence="5" key="1">
    <citation type="journal article" date="2014" name="Genome Announc.">
        <title>De novo whole-genome sequence and genome annotation of Lichtheimia ramosa.</title>
        <authorList>
            <person name="Linde J."/>
            <person name="Schwartze V."/>
            <person name="Binder U."/>
            <person name="Lass-Florl C."/>
            <person name="Voigt K."/>
            <person name="Horn F."/>
        </authorList>
    </citation>
    <scope>NUCLEOTIDE SEQUENCE</scope>
    <source>
        <strain evidence="5">JMRC FSU:6197</strain>
    </source>
</reference>
<evidence type="ECO:0000313" key="5">
    <source>
        <dbReference type="EMBL" id="CDS14333.1"/>
    </source>
</evidence>
<proteinExistence type="inferred from homology"/>
<keyword evidence="3" id="KW-0560">Oxidoreductase</keyword>
<evidence type="ECO:0000256" key="2">
    <source>
        <dbReference type="ARBA" id="ARBA00022857"/>
    </source>
</evidence>
<dbReference type="InterPro" id="IPR002347">
    <property type="entry name" value="SDR_fam"/>
</dbReference>
<dbReference type="PANTHER" id="PTHR43008">
    <property type="entry name" value="BENZIL REDUCTASE"/>
    <property type="match status" value="1"/>
</dbReference>
<dbReference type="PRINTS" id="PR00081">
    <property type="entry name" value="GDHRDH"/>
</dbReference>
<dbReference type="Pfam" id="PF00106">
    <property type="entry name" value="adh_short"/>
    <property type="match status" value="1"/>
</dbReference>
<comment type="similarity">
    <text evidence="1 4">Belongs to the short-chain dehydrogenases/reductases (SDR) family.</text>
</comment>
<dbReference type="SUPFAM" id="SSF51735">
    <property type="entry name" value="NAD(P)-binding Rossmann-fold domains"/>
    <property type="match status" value="1"/>
</dbReference>
<gene>
    <name evidence="5" type="ORF">LRAMOSA06503</name>
</gene>
<evidence type="ECO:0000256" key="3">
    <source>
        <dbReference type="ARBA" id="ARBA00023002"/>
    </source>
</evidence>
<evidence type="ECO:0000256" key="1">
    <source>
        <dbReference type="ARBA" id="ARBA00006484"/>
    </source>
</evidence>
<dbReference type="PRINTS" id="PR00080">
    <property type="entry name" value="SDRFAMILY"/>
</dbReference>
<dbReference type="Gene3D" id="3.40.50.720">
    <property type="entry name" value="NAD(P)-binding Rossmann-like Domain"/>
    <property type="match status" value="1"/>
</dbReference>
<protein>
    <submittedName>
        <fullName evidence="5">Uncharacterized protein</fullName>
    </submittedName>
</protein>